<dbReference type="Pfam" id="PF13668">
    <property type="entry name" value="Ferritin_2"/>
    <property type="match status" value="1"/>
</dbReference>
<dbReference type="Proteomes" id="UP000315522">
    <property type="component" value="Unassembled WGS sequence"/>
</dbReference>
<feature type="chain" id="PRO_5022113763" description="Sexual development protein" evidence="1">
    <location>
        <begin position="24"/>
        <end position="364"/>
    </location>
</feature>
<evidence type="ECO:0000256" key="1">
    <source>
        <dbReference type="SAM" id="SignalP"/>
    </source>
</evidence>
<evidence type="ECO:0008006" key="4">
    <source>
        <dbReference type="Google" id="ProtNLM"/>
    </source>
</evidence>
<name>A0A559M571_9HELO</name>
<keyword evidence="3" id="KW-1185">Reference proteome</keyword>
<dbReference type="EMBL" id="QGML01001941">
    <property type="protein sequence ID" value="TVY88104.1"/>
    <property type="molecule type" value="Genomic_DNA"/>
</dbReference>
<organism evidence="2 3">
    <name type="scientific">Lachnellula willkommii</name>
    <dbReference type="NCBI Taxonomy" id="215461"/>
    <lineage>
        <taxon>Eukaryota</taxon>
        <taxon>Fungi</taxon>
        <taxon>Dikarya</taxon>
        <taxon>Ascomycota</taxon>
        <taxon>Pezizomycotina</taxon>
        <taxon>Leotiomycetes</taxon>
        <taxon>Helotiales</taxon>
        <taxon>Lachnaceae</taxon>
        <taxon>Lachnellula</taxon>
    </lineage>
</organism>
<accession>A0A559M571</accession>
<evidence type="ECO:0000313" key="3">
    <source>
        <dbReference type="Proteomes" id="UP000315522"/>
    </source>
</evidence>
<sequence>MHVSLFTSTSLIGLSCLSTLTSAVPFSFANDPTGEGYPTPDAQQLVQIETQAHGSIPNGPSPSSVSNDTVTSLQLIAFNEIFETAFFTSAIENITNNVEGYVFNEAEKDGIIADLTTIRAQEELHTLFANTSLIALGATPVQTCEFMFPVTTLADAISLATMFTDIVLGTLPAIQQLLAVSGDADLIPGIGSVIGQEGEQNGGYRTFLDKIPSALPFLTAGTREFAFSALNQNFIVPGSCAIDYIDLPVFEPLTVMTMAPIAAQAQTLAFEFPMCANGSAPDTSLYSLVYVNQQNLPVVEPLQNVTVSESTDMMQFTAAFPYDGVTFGNGLTYALVVAGPTDGLTSASDVADITVYGPGLISIN</sequence>
<dbReference type="AlphaFoldDB" id="A0A559M571"/>
<proteinExistence type="predicted"/>
<evidence type="ECO:0000313" key="2">
    <source>
        <dbReference type="EMBL" id="TVY88104.1"/>
    </source>
</evidence>
<feature type="signal peptide" evidence="1">
    <location>
        <begin position="1"/>
        <end position="23"/>
    </location>
</feature>
<keyword evidence="1" id="KW-0732">Signal</keyword>
<protein>
    <recommendedName>
        <fullName evidence="4">Sexual development protein</fullName>
    </recommendedName>
</protein>
<gene>
    <name evidence="2" type="ORF">LAWI1_G006794</name>
</gene>
<comment type="caution">
    <text evidence="2">The sequence shown here is derived from an EMBL/GenBank/DDBJ whole genome shotgun (WGS) entry which is preliminary data.</text>
</comment>
<reference evidence="2 3" key="1">
    <citation type="submission" date="2018-05" db="EMBL/GenBank/DDBJ databases">
        <title>Genome sequencing and assembly of the regulated plant pathogen Lachnellula willkommii and related sister species for the development of diagnostic species identification markers.</title>
        <authorList>
            <person name="Giroux E."/>
            <person name="Bilodeau G."/>
        </authorList>
    </citation>
    <scope>NUCLEOTIDE SEQUENCE [LARGE SCALE GENOMIC DNA]</scope>
    <source>
        <strain evidence="2 3">CBS 172.35</strain>
    </source>
</reference>